<evidence type="ECO:0000313" key="3">
    <source>
        <dbReference type="Proteomes" id="UP001221898"/>
    </source>
</evidence>
<comment type="caution">
    <text evidence="2">The sequence shown here is derived from an EMBL/GenBank/DDBJ whole genome shotgun (WGS) entry which is preliminary data.</text>
</comment>
<organism evidence="2 3">
    <name type="scientific">Aldrovandia affinis</name>
    <dbReference type="NCBI Taxonomy" id="143900"/>
    <lineage>
        <taxon>Eukaryota</taxon>
        <taxon>Metazoa</taxon>
        <taxon>Chordata</taxon>
        <taxon>Craniata</taxon>
        <taxon>Vertebrata</taxon>
        <taxon>Euteleostomi</taxon>
        <taxon>Actinopterygii</taxon>
        <taxon>Neopterygii</taxon>
        <taxon>Teleostei</taxon>
        <taxon>Notacanthiformes</taxon>
        <taxon>Halosauridae</taxon>
        <taxon>Aldrovandia</taxon>
    </lineage>
</organism>
<feature type="non-terminal residue" evidence="2">
    <location>
        <position position="1"/>
    </location>
</feature>
<name>A0AAD7R137_9TELE</name>
<dbReference type="AlphaFoldDB" id="A0AAD7R137"/>
<evidence type="ECO:0000256" key="1">
    <source>
        <dbReference type="SAM" id="MobiDB-lite"/>
    </source>
</evidence>
<reference evidence="2" key="1">
    <citation type="journal article" date="2023" name="Science">
        <title>Genome structures resolve the early diversification of teleost fishes.</title>
        <authorList>
            <person name="Parey E."/>
            <person name="Louis A."/>
            <person name="Montfort J."/>
            <person name="Bouchez O."/>
            <person name="Roques C."/>
            <person name="Iampietro C."/>
            <person name="Lluch J."/>
            <person name="Castinel A."/>
            <person name="Donnadieu C."/>
            <person name="Desvignes T."/>
            <person name="Floi Bucao C."/>
            <person name="Jouanno E."/>
            <person name="Wen M."/>
            <person name="Mejri S."/>
            <person name="Dirks R."/>
            <person name="Jansen H."/>
            <person name="Henkel C."/>
            <person name="Chen W.J."/>
            <person name="Zahm M."/>
            <person name="Cabau C."/>
            <person name="Klopp C."/>
            <person name="Thompson A.W."/>
            <person name="Robinson-Rechavi M."/>
            <person name="Braasch I."/>
            <person name="Lecointre G."/>
            <person name="Bobe J."/>
            <person name="Postlethwait J.H."/>
            <person name="Berthelot C."/>
            <person name="Roest Crollius H."/>
            <person name="Guiguen Y."/>
        </authorList>
    </citation>
    <scope>NUCLEOTIDE SEQUENCE</scope>
    <source>
        <strain evidence="2">NC1722</strain>
    </source>
</reference>
<sequence length="86" mass="9183">GRVSTVLNRSSNRRHCLLPHGHFVACSFPEGALCLLPATARSHTVQNQTLAHDFSQLGPAGSIMNGPSSLQGTKHSTLSTSVFERT</sequence>
<proteinExistence type="predicted"/>
<feature type="region of interest" description="Disordered" evidence="1">
    <location>
        <begin position="58"/>
        <end position="86"/>
    </location>
</feature>
<dbReference type="Proteomes" id="UP001221898">
    <property type="component" value="Unassembled WGS sequence"/>
</dbReference>
<gene>
    <name evidence="2" type="ORF">AAFF_G00182910</name>
</gene>
<protein>
    <submittedName>
        <fullName evidence="2">Uncharacterized protein</fullName>
    </submittedName>
</protein>
<keyword evidence="3" id="KW-1185">Reference proteome</keyword>
<dbReference type="EMBL" id="JAINUG010002429">
    <property type="protein sequence ID" value="KAJ8349192.1"/>
    <property type="molecule type" value="Genomic_DNA"/>
</dbReference>
<feature type="compositionally biased region" description="Polar residues" evidence="1">
    <location>
        <begin position="65"/>
        <end position="86"/>
    </location>
</feature>
<accession>A0AAD7R137</accession>
<evidence type="ECO:0000313" key="2">
    <source>
        <dbReference type="EMBL" id="KAJ8349192.1"/>
    </source>
</evidence>